<dbReference type="AlphaFoldDB" id="D8QHT2"/>
<organism evidence="2">
    <name type="scientific">Schizophyllum commune (strain H4-8 / FGSC 9210)</name>
    <name type="common">Split gill fungus</name>
    <dbReference type="NCBI Taxonomy" id="578458"/>
    <lineage>
        <taxon>Eukaryota</taxon>
        <taxon>Fungi</taxon>
        <taxon>Dikarya</taxon>
        <taxon>Basidiomycota</taxon>
        <taxon>Agaricomycotina</taxon>
        <taxon>Agaricomycetes</taxon>
        <taxon>Agaricomycetidae</taxon>
        <taxon>Agaricales</taxon>
        <taxon>Schizophyllaceae</taxon>
        <taxon>Schizophyllum</taxon>
    </lineage>
</organism>
<dbReference type="InParanoid" id="D8QHT2"/>
<sequence length="168" mass="19815">MQPTASHPDPHSEWDDLSALWSDKPQKPLRERHLTFRTIIPDGVRLHDRSVKHRYKKAPTAYLLGYLVTPNDIYQMLKQRGKASDDVQRTLDRYLKWVKEQTKITWGSGLRKVDVDGKEMWLFYIAKALCREDILAIDQSYRDGLRRLIGATEEPMLIIYHHPKRFIC</sequence>
<dbReference type="EMBL" id="GL377312">
    <property type="protein sequence ID" value="EFI92984.1"/>
    <property type="molecule type" value="Genomic_DNA"/>
</dbReference>
<keyword evidence="2" id="KW-1185">Reference proteome</keyword>
<dbReference type="OrthoDB" id="10438625at2759"/>
<protein>
    <submittedName>
        <fullName evidence="1">Expressed protein</fullName>
    </submittedName>
</protein>
<evidence type="ECO:0000313" key="2">
    <source>
        <dbReference type="Proteomes" id="UP000007431"/>
    </source>
</evidence>
<proteinExistence type="predicted"/>
<dbReference type="GeneID" id="9591658"/>
<evidence type="ECO:0000313" key="1">
    <source>
        <dbReference type="EMBL" id="EFI92984.1"/>
    </source>
</evidence>
<reference evidence="1 2" key="1">
    <citation type="journal article" date="2010" name="Nat. Biotechnol.">
        <title>Genome sequence of the model mushroom Schizophyllum commune.</title>
        <authorList>
            <person name="Ohm R.A."/>
            <person name="de Jong J.F."/>
            <person name="Lugones L.G."/>
            <person name="Aerts A."/>
            <person name="Kothe E."/>
            <person name="Stajich J.E."/>
            <person name="de Vries R.P."/>
            <person name="Record E."/>
            <person name="Levasseur A."/>
            <person name="Baker S.E."/>
            <person name="Bartholomew K.A."/>
            <person name="Coutinho P.M."/>
            <person name="Erdmann S."/>
            <person name="Fowler T.J."/>
            <person name="Gathman A.C."/>
            <person name="Lombard V."/>
            <person name="Henrissat B."/>
            <person name="Knabe N."/>
            <person name="Kuees U."/>
            <person name="Lilly W.W."/>
            <person name="Lindquist E."/>
            <person name="Lucas S."/>
            <person name="Magnuson J.K."/>
            <person name="Piumi F."/>
            <person name="Raudaskoski M."/>
            <person name="Salamov A."/>
            <person name="Schmutz J."/>
            <person name="Schwarze F.W.M.R."/>
            <person name="vanKuyk P.A."/>
            <person name="Horton J.S."/>
            <person name="Grigoriev I.V."/>
            <person name="Woesten H.A.B."/>
        </authorList>
    </citation>
    <scope>NUCLEOTIDE SEQUENCE [LARGE SCALE GENOMIC DNA]</scope>
    <source>
        <strain evidence="2">H4-8 / FGSC 9210</strain>
    </source>
</reference>
<dbReference type="RefSeq" id="XP_003027887.1">
    <property type="nucleotide sequence ID" value="XM_003027841.1"/>
</dbReference>
<dbReference type="VEuPathDB" id="FungiDB:SCHCODRAFT_02641298"/>
<dbReference type="KEGG" id="scm:SCHCO_02641298"/>
<dbReference type="HOGENOM" id="CLU_132227_0_0_1"/>
<dbReference type="Proteomes" id="UP000007431">
    <property type="component" value="Unassembled WGS sequence"/>
</dbReference>
<gene>
    <name evidence="1" type="ORF">SCHCODRAFT_86094</name>
</gene>
<name>D8QHT2_SCHCM</name>
<accession>D8QHT2</accession>